<sequence>MVHRYFAMSPLGTLLRLGSFKRWFFRELEKPDVLVPILTEKTYENCLLKLTLGKAINTMSFRRAFKNENPLRTVDVPQ</sequence>
<gene>
    <name evidence="1" type="ORF">SAMN05216404_108149</name>
</gene>
<name>A0A1H8KI78_9PROT</name>
<accession>A0A1H8KI78</accession>
<proteinExistence type="predicted"/>
<reference evidence="1 2" key="1">
    <citation type="submission" date="2016-10" db="EMBL/GenBank/DDBJ databases">
        <authorList>
            <person name="de Groot N.N."/>
        </authorList>
    </citation>
    <scope>NUCLEOTIDE SEQUENCE [LARGE SCALE GENOMIC DNA]</scope>
    <source>
        <strain evidence="1 2">Nl18</strain>
    </source>
</reference>
<dbReference type="AlphaFoldDB" id="A0A1H8KI78"/>
<organism evidence="1 2">
    <name type="scientific">Nitrosospira multiformis</name>
    <dbReference type="NCBI Taxonomy" id="1231"/>
    <lineage>
        <taxon>Bacteria</taxon>
        <taxon>Pseudomonadati</taxon>
        <taxon>Pseudomonadota</taxon>
        <taxon>Betaproteobacteria</taxon>
        <taxon>Nitrosomonadales</taxon>
        <taxon>Nitrosomonadaceae</taxon>
        <taxon>Nitrosospira</taxon>
    </lineage>
</organism>
<dbReference type="Proteomes" id="UP000183898">
    <property type="component" value="Unassembled WGS sequence"/>
</dbReference>
<evidence type="ECO:0000313" key="1">
    <source>
        <dbReference type="EMBL" id="SEN92401.1"/>
    </source>
</evidence>
<protein>
    <submittedName>
        <fullName evidence="1">Uncharacterized protein</fullName>
    </submittedName>
</protein>
<dbReference type="EMBL" id="FOCT01000008">
    <property type="protein sequence ID" value="SEN92401.1"/>
    <property type="molecule type" value="Genomic_DNA"/>
</dbReference>
<evidence type="ECO:0000313" key="2">
    <source>
        <dbReference type="Proteomes" id="UP000183898"/>
    </source>
</evidence>